<dbReference type="Proteomes" id="UP000010552">
    <property type="component" value="Unassembled WGS sequence"/>
</dbReference>
<organism evidence="1 2">
    <name type="scientific">Pteropus alecto</name>
    <name type="common">Black flying fox</name>
    <dbReference type="NCBI Taxonomy" id="9402"/>
    <lineage>
        <taxon>Eukaryota</taxon>
        <taxon>Metazoa</taxon>
        <taxon>Chordata</taxon>
        <taxon>Craniata</taxon>
        <taxon>Vertebrata</taxon>
        <taxon>Euteleostomi</taxon>
        <taxon>Mammalia</taxon>
        <taxon>Eutheria</taxon>
        <taxon>Laurasiatheria</taxon>
        <taxon>Chiroptera</taxon>
        <taxon>Yinpterochiroptera</taxon>
        <taxon>Pteropodoidea</taxon>
        <taxon>Pteropodidae</taxon>
        <taxon>Pteropodinae</taxon>
        <taxon>Pteropus</taxon>
    </lineage>
</organism>
<dbReference type="AlphaFoldDB" id="L5KC47"/>
<protein>
    <submittedName>
        <fullName evidence="1">Uncharacterized protein</fullName>
    </submittedName>
</protein>
<dbReference type="InParanoid" id="L5KC47"/>
<dbReference type="EMBL" id="KB030861">
    <property type="protein sequence ID" value="ELK08892.1"/>
    <property type="molecule type" value="Genomic_DNA"/>
</dbReference>
<proteinExistence type="predicted"/>
<reference evidence="2" key="1">
    <citation type="journal article" date="2013" name="Science">
        <title>Comparative analysis of bat genomes provides insight into the evolution of flight and immunity.</title>
        <authorList>
            <person name="Zhang G."/>
            <person name="Cowled C."/>
            <person name="Shi Z."/>
            <person name="Huang Z."/>
            <person name="Bishop-Lilly K.A."/>
            <person name="Fang X."/>
            <person name="Wynne J.W."/>
            <person name="Xiong Z."/>
            <person name="Baker M.L."/>
            <person name="Zhao W."/>
            <person name="Tachedjian M."/>
            <person name="Zhu Y."/>
            <person name="Zhou P."/>
            <person name="Jiang X."/>
            <person name="Ng J."/>
            <person name="Yang L."/>
            <person name="Wu L."/>
            <person name="Xiao J."/>
            <person name="Feng Y."/>
            <person name="Chen Y."/>
            <person name="Sun X."/>
            <person name="Zhang Y."/>
            <person name="Marsh G.A."/>
            <person name="Crameri G."/>
            <person name="Broder C.C."/>
            <person name="Frey K.G."/>
            <person name="Wang L.F."/>
            <person name="Wang J."/>
        </authorList>
    </citation>
    <scope>NUCLEOTIDE SEQUENCE [LARGE SCALE GENOMIC DNA]</scope>
</reference>
<name>L5KC47_PTEAL</name>
<evidence type="ECO:0000313" key="1">
    <source>
        <dbReference type="EMBL" id="ELK08892.1"/>
    </source>
</evidence>
<accession>L5KC47</accession>
<keyword evidence="2" id="KW-1185">Reference proteome</keyword>
<gene>
    <name evidence="1" type="ORF">PAL_GLEAN10012134</name>
</gene>
<sequence length="141" mass="15531">MAQSDQELLAALGQKSLPAPRGLPFPSQELYLPCGPGCWFINLRGPLCTGSHSQEPVAVLSYSDVFADAHNDRNPPLDKVQFLNLNKHALYMFQSLSHNAVSQDVATSPLSPITQYLLQEHRGTDSHTLRPHPSPWGSFLV</sequence>
<evidence type="ECO:0000313" key="2">
    <source>
        <dbReference type="Proteomes" id="UP000010552"/>
    </source>
</evidence>